<feature type="transmembrane region" description="Helical" evidence="7">
    <location>
        <begin position="274"/>
        <end position="300"/>
    </location>
</feature>
<dbReference type="Pfam" id="PF01773">
    <property type="entry name" value="Nucleos_tra2_N"/>
    <property type="match status" value="1"/>
</dbReference>
<feature type="transmembrane region" description="Helical" evidence="7">
    <location>
        <begin position="194"/>
        <end position="218"/>
    </location>
</feature>
<dbReference type="InterPro" id="IPR002668">
    <property type="entry name" value="CNT_N_dom"/>
</dbReference>
<name>A0ABY1KAA7_9BACL</name>
<comment type="subcellular location">
    <subcellularLocation>
        <location evidence="1">Cell membrane</location>
        <topology evidence="1">Multi-pass membrane protein</topology>
    </subcellularLocation>
</comment>
<dbReference type="PANTHER" id="PTHR10590">
    <property type="entry name" value="SODIUM/NUCLEOSIDE COTRANSPORTER"/>
    <property type="match status" value="1"/>
</dbReference>
<feature type="transmembrane region" description="Helical" evidence="7">
    <location>
        <begin position="91"/>
        <end position="114"/>
    </location>
</feature>
<comment type="caution">
    <text evidence="11">The sequence shown here is derived from an EMBL/GenBank/DDBJ whole genome shotgun (WGS) entry which is preliminary data.</text>
</comment>
<dbReference type="Pfam" id="PF07670">
    <property type="entry name" value="Gate"/>
    <property type="match status" value="1"/>
</dbReference>
<dbReference type="InterPro" id="IPR011642">
    <property type="entry name" value="Gate_dom"/>
</dbReference>
<evidence type="ECO:0000256" key="2">
    <source>
        <dbReference type="ARBA" id="ARBA00009033"/>
    </source>
</evidence>
<evidence type="ECO:0000259" key="8">
    <source>
        <dbReference type="Pfam" id="PF01773"/>
    </source>
</evidence>
<feature type="transmembrane region" description="Helical" evidence="7">
    <location>
        <begin position="137"/>
        <end position="155"/>
    </location>
</feature>
<evidence type="ECO:0000313" key="11">
    <source>
        <dbReference type="EMBL" id="SIR50366.1"/>
    </source>
</evidence>
<evidence type="ECO:0000256" key="7">
    <source>
        <dbReference type="SAM" id="Phobius"/>
    </source>
</evidence>
<keyword evidence="4 7" id="KW-0812">Transmembrane</keyword>
<gene>
    <name evidence="11" type="ORF">SAMN05421578_11667</name>
</gene>
<evidence type="ECO:0000259" key="10">
    <source>
        <dbReference type="Pfam" id="PF07670"/>
    </source>
</evidence>
<protein>
    <submittedName>
        <fullName evidence="11">Purine nucleoside transport protein</fullName>
    </submittedName>
</protein>
<reference evidence="11 12" key="1">
    <citation type="submission" date="2017-01" db="EMBL/GenBank/DDBJ databases">
        <authorList>
            <person name="Varghese N."/>
            <person name="Submissions S."/>
        </authorList>
    </citation>
    <scope>NUCLEOTIDE SEQUENCE [LARGE SCALE GENOMIC DNA]</scope>
    <source>
        <strain evidence="11 12">ATCC 23464</strain>
    </source>
</reference>
<dbReference type="EMBL" id="FTNK01000016">
    <property type="protein sequence ID" value="SIR50366.1"/>
    <property type="molecule type" value="Genomic_DNA"/>
</dbReference>
<accession>A0ABY1KAA7</accession>
<dbReference type="Pfam" id="PF07662">
    <property type="entry name" value="Nucleos_tra2_C"/>
    <property type="match status" value="1"/>
</dbReference>
<feature type="transmembrane region" description="Helical" evidence="7">
    <location>
        <begin position="64"/>
        <end position="84"/>
    </location>
</feature>
<sequence>MNFFLLINITGILVFIGVAFLFSKDKKNVNWKAISILVIFNLFLVWVLTAFSGGRWFIGQVAKAFTWLIDTAFSGIGFAFASMVHVENMDVVFSALMPILLVVPLFDILTYLGILPKIIKLLGWGLSKLTGQPQFESFYAIEMMFLGNTEALAVSGGQLKSMSQQRLFTISLMSMSCVSAAMIGVYTQMLPAEFVLTAIPLNVINAIIVTSILNPVVIPKEEDVIFEMKKEDKPPFFSFLGDSILGAGKLILIITAMIIAFVSLAALIDKLLLLIAPWLTLSSILGTIMTPFSLLLGLSFSEAFQAAQYMSTKLVTNEFVVMIEIMPIMDTFSPHMKAVLCTFLVSFANFSTVELILGCFKGIVSKEKSDNLSKGVWLMIISGTLVSLLSAGFVGLFVW</sequence>
<evidence type="ECO:0000313" key="12">
    <source>
        <dbReference type="Proteomes" id="UP000186666"/>
    </source>
</evidence>
<feature type="transmembrane region" description="Helical" evidence="7">
    <location>
        <begin position="239"/>
        <end position="268"/>
    </location>
</feature>
<dbReference type="InterPro" id="IPR008276">
    <property type="entry name" value="C_nuclsd_transpt"/>
</dbReference>
<organism evidence="11 12">
    <name type="scientific">Paenibacillus macquariensis</name>
    <dbReference type="NCBI Taxonomy" id="948756"/>
    <lineage>
        <taxon>Bacteria</taxon>
        <taxon>Bacillati</taxon>
        <taxon>Bacillota</taxon>
        <taxon>Bacilli</taxon>
        <taxon>Bacillales</taxon>
        <taxon>Paenibacillaceae</taxon>
        <taxon>Paenibacillus</taxon>
    </lineage>
</organism>
<evidence type="ECO:0000259" key="9">
    <source>
        <dbReference type="Pfam" id="PF07662"/>
    </source>
</evidence>
<feature type="transmembrane region" description="Helical" evidence="7">
    <location>
        <begin position="167"/>
        <end position="188"/>
    </location>
</feature>
<evidence type="ECO:0000256" key="1">
    <source>
        <dbReference type="ARBA" id="ARBA00004651"/>
    </source>
</evidence>
<evidence type="ECO:0000256" key="4">
    <source>
        <dbReference type="ARBA" id="ARBA00022692"/>
    </source>
</evidence>
<feature type="transmembrane region" description="Helical" evidence="7">
    <location>
        <begin position="338"/>
        <end position="364"/>
    </location>
</feature>
<proteinExistence type="inferred from homology"/>
<feature type="transmembrane region" description="Helical" evidence="7">
    <location>
        <begin position="376"/>
        <end position="398"/>
    </location>
</feature>
<evidence type="ECO:0000256" key="6">
    <source>
        <dbReference type="ARBA" id="ARBA00023136"/>
    </source>
</evidence>
<feature type="domain" description="Concentrative nucleoside transporter N-terminal" evidence="8">
    <location>
        <begin position="11"/>
        <end position="82"/>
    </location>
</feature>
<dbReference type="Proteomes" id="UP000186666">
    <property type="component" value="Unassembled WGS sequence"/>
</dbReference>
<dbReference type="RefSeq" id="WP_068589274.1">
    <property type="nucleotide sequence ID" value="NZ_FTNK01000016.1"/>
</dbReference>
<dbReference type="PANTHER" id="PTHR10590:SF19">
    <property type="entry name" value="PURINE NUCLEOSIDE TRANSPORT PROTEIN NUPG"/>
    <property type="match status" value="1"/>
</dbReference>
<keyword evidence="6 7" id="KW-0472">Membrane</keyword>
<feature type="transmembrane region" description="Helical" evidence="7">
    <location>
        <begin position="6"/>
        <end position="22"/>
    </location>
</feature>
<evidence type="ECO:0000256" key="3">
    <source>
        <dbReference type="ARBA" id="ARBA00022475"/>
    </source>
</evidence>
<keyword evidence="12" id="KW-1185">Reference proteome</keyword>
<feature type="domain" description="Concentrative nucleoside transporter C-terminal" evidence="9">
    <location>
        <begin position="195"/>
        <end position="395"/>
    </location>
</feature>
<dbReference type="InterPro" id="IPR011657">
    <property type="entry name" value="CNT_C_dom"/>
</dbReference>
<keyword evidence="5 7" id="KW-1133">Transmembrane helix</keyword>
<keyword evidence="3" id="KW-1003">Cell membrane</keyword>
<evidence type="ECO:0000256" key="5">
    <source>
        <dbReference type="ARBA" id="ARBA00022989"/>
    </source>
</evidence>
<comment type="similarity">
    <text evidence="2">Belongs to the concentrative nucleoside transporter (CNT) (TC 2.A.41) family.</text>
</comment>
<feature type="transmembrane region" description="Helical" evidence="7">
    <location>
        <begin position="34"/>
        <end position="58"/>
    </location>
</feature>
<feature type="domain" description="Nucleoside transporter/FeoB GTPase Gate" evidence="10">
    <location>
        <begin position="92"/>
        <end position="190"/>
    </location>
</feature>